<dbReference type="AlphaFoldDB" id="K3ZFP7"/>
<name>K3ZFP7_SETIT</name>
<reference evidence="2" key="1">
    <citation type="journal article" date="2012" name="Nat. Biotechnol.">
        <title>Reference genome sequence of the model plant Setaria.</title>
        <authorList>
            <person name="Bennetzen J.L."/>
            <person name="Schmutz J."/>
            <person name="Wang H."/>
            <person name="Percifield R."/>
            <person name="Hawkins J."/>
            <person name="Pontaroli A.C."/>
            <person name="Estep M."/>
            <person name="Feng L."/>
            <person name="Vaughn J.N."/>
            <person name="Grimwood J."/>
            <person name="Jenkins J."/>
            <person name="Barry K."/>
            <person name="Lindquist E."/>
            <person name="Hellsten U."/>
            <person name="Deshpande S."/>
            <person name="Wang X."/>
            <person name="Wu X."/>
            <person name="Mitros T."/>
            <person name="Triplett J."/>
            <person name="Yang X."/>
            <person name="Ye C.Y."/>
            <person name="Mauro-Herrera M."/>
            <person name="Wang L."/>
            <person name="Li P."/>
            <person name="Sharma M."/>
            <person name="Sharma R."/>
            <person name="Ronald P.C."/>
            <person name="Panaud O."/>
            <person name="Kellogg E.A."/>
            <person name="Brutnell T.P."/>
            <person name="Doust A.N."/>
            <person name="Tuskan G.A."/>
            <person name="Rokhsar D."/>
            <person name="Devos K.M."/>
        </authorList>
    </citation>
    <scope>NUCLEOTIDE SEQUENCE [LARGE SCALE GENOMIC DNA]</scope>
    <source>
        <strain evidence="2">cv. Yugu1</strain>
    </source>
</reference>
<evidence type="ECO:0000313" key="2">
    <source>
        <dbReference type="Proteomes" id="UP000004995"/>
    </source>
</evidence>
<keyword evidence="2" id="KW-1185">Reference proteome</keyword>
<proteinExistence type="predicted"/>
<dbReference type="Proteomes" id="UP000004995">
    <property type="component" value="Unassembled WGS sequence"/>
</dbReference>
<evidence type="ECO:0000313" key="1">
    <source>
        <dbReference type="EnsemblPlants" id="KQL16097"/>
    </source>
</evidence>
<dbReference type="EMBL" id="AGNK02001842">
    <property type="status" value="NOT_ANNOTATED_CDS"/>
    <property type="molecule type" value="Genomic_DNA"/>
</dbReference>
<dbReference type="Gramene" id="KQL16097">
    <property type="protein sequence ID" value="KQL16097"/>
    <property type="gene ID" value="SETIT_025399mg"/>
</dbReference>
<dbReference type="InParanoid" id="K3ZFP7"/>
<accession>K3ZFP7</accession>
<dbReference type="HOGENOM" id="CLU_2836036_0_0_1"/>
<organism evidence="1 2">
    <name type="scientific">Setaria italica</name>
    <name type="common">Foxtail millet</name>
    <name type="synonym">Panicum italicum</name>
    <dbReference type="NCBI Taxonomy" id="4555"/>
    <lineage>
        <taxon>Eukaryota</taxon>
        <taxon>Viridiplantae</taxon>
        <taxon>Streptophyta</taxon>
        <taxon>Embryophyta</taxon>
        <taxon>Tracheophyta</taxon>
        <taxon>Spermatophyta</taxon>
        <taxon>Magnoliopsida</taxon>
        <taxon>Liliopsida</taxon>
        <taxon>Poales</taxon>
        <taxon>Poaceae</taxon>
        <taxon>PACMAD clade</taxon>
        <taxon>Panicoideae</taxon>
        <taxon>Panicodae</taxon>
        <taxon>Paniceae</taxon>
        <taxon>Cenchrinae</taxon>
        <taxon>Setaria</taxon>
    </lineage>
</organism>
<reference evidence="1" key="2">
    <citation type="submission" date="2018-08" db="UniProtKB">
        <authorList>
            <consortium name="EnsemblPlants"/>
        </authorList>
    </citation>
    <scope>IDENTIFICATION</scope>
    <source>
        <strain evidence="1">Yugu1</strain>
    </source>
</reference>
<sequence>MEDVKGYTEDTKTAVQIEMGYTHKAQGYMTKASNSHPSLYDLRKRQGPSDTWLEAASSLVSNAKIA</sequence>
<dbReference type="EnsemblPlants" id="KQL16097">
    <property type="protein sequence ID" value="KQL16097"/>
    <property type="gene ID" value="SETIT_025399mg"/>
</dbReference>
<protein>
    <submittedName>
        <fullName evidence="1">Uncharacterized protein</fullName>
    </submittedName>
</protein>